<dbReference type="SUPFAM" id="SSF51445">
    <property type="entry name" value="(Trans)glycosidases"/>
    <property type="match status" value="1"/>
</dbReference>
<keyword evidence="2" id="KW-1185">Reference proteome</keyword>
<protein>
    <recommendedName>
        <fullName evidence="3">Asl1-like glycosyl hydrolase catalytic domain-containing protein</fullName>
    </recommendedName>
</protein>
<dbReference type="InterPro" id="IPR017853">
    <property type="entry name" value="GH"/>
</dbReference>
<accession>A0A5N8XGT0</accession>
<evidence type="ECO:0000313" key="2">
    <source>
        <dbReference type="Proteomes" id="UP000400924"/>
    </source>
</evidence>
<gene>
    <name evidence="1" type="ORF">FNH08_16375</name>
</gene>
<dbReference type="Gene3D" id="3.20.20.80">
    <property type="entry name" value="Glycosidases"/>
    <property type="match status" value="1"/>
</dbReference>
<reference evidence="1 2" key="1">
    <citation type="submission" date="2019-07" db="EMBL/GenBank/DDBJ databases">
        <title>New species of Amycolatopsis and Streptomyces.</title>
        <authorList>
            <person name="Duangmal K."/>
            <person name="Teo W.F.A."/>
            <person name="Lipun K."/>
        </authorList>
    </citation>
    <scope>NUCLEOTIDE SEQUENCE [LARGE SCALE GENOMIC DNA]</scope>
    <source>
        <strain evidence="1 2">NBRC 106415</strain>
    </source>
</reference>
<dbReference type="InterPro" id="IPR051923">
    <property type="entry name" value="Glycosyl_Hydrolase_39"/>
</dbReference>
<dbReference type="OrthoDB" id="9776971at2"/>
<proteinExistence type="predicted"/>
<evidence type="ECO:0008006" key="3">
    <source>
        <dbReference type="Google" id="ProtNLM"/>
    </source>
</evidence>
<dbReference type="PANTHER" id="PTHR12631">
    <property type="entry name" value="ALPHA-L-IDURONIDASE"/>
    <property type="match status" value="1"/>
</dbReference>
<dbReference type="AlphaFoldDB" id="A0A5N8XGT0"/>
<organism evidence="1 2">
    <name type="scientific">Streptomyces spongiae</name>
    <dbReference type="NCBI Taxonomy" id="565072"/>
    <lineage>
        <taxon>Bacteria</taxon>
        <taxon>Bacillati</taxon>
        <taxon>Actinomycetota</taxon>
        <taxon>Actinomycetes</taxon>
        <taxon>Kitasatosporales</taxon>
        <taxon>Streptomycetaceae</taxon>
        <taxon>Streptomyces</taxon>
    </lineage>
</organism>
<dbReference type="GO" id="GO:0004553">
    <property type="term" value="F:hydrolase activity, hydrolyzing O-glycosyl compounds"/>
    <property type="evidence" value="ECO:0007669"/>
    <property type="project" value="TreeGrafter"/>
</dbReference>
<dbReference type="PANTHER" id="PTHR12631:SF10">
    <property type="entry name" value="BETA-XYLOSIDASE-LIKE PROTEIN-RELATED"/>
    <property type="match status" value="1"/>
</dbReference>
<dbReference type="EMBL" id="VJZC01000096">
    <property type="protein sequence ID" value="MPY58681.1"/>
    <property type="molecule type" value="Genomic_DNA"/>
</dbReference>
<evidence type="ECO:0000313" key="1">
    <source>
        <dbReference type="EMBL" id="MPY58681.1"/>
    </source>
</evidence>
<dbReference type="RefSeq" id="WP_152772213.1">
    <property type="nucleotide sequence ID" value="NZ_VJZC01000096.1"/>
</dbReference>
<name>A0A5N8XGT0_9ACTN</name>
<sequence>MAIDRRTAVTAWGLGTLASGALGFRPRDDGRRSGLITVQGESATRTNIPVRRDRRASRGALLALETSRRPPASGWYATYEVDVDAPGPYRLEAVATVPVEHPRVEETGSYFTLAVDDGPPVPVARSQPYWYESAPAWGDLVRLDLGVVELRARRKGRRNTVTFVVDEPSVLSVSTGYRFLLDRFTLAPVTRVGLAGIHLGDPDRTLGVHRGDDLPELRFVLEARTERARRLPFTVTDYFGERVAAGTVTVPAGRASASVALPELPPGHYRVTAAGVTGCFARLPARRPVLAGRFGVNAYVFSLVPPSRLAVFASAMRDMGAGHVRDGMAWPAAEPRRGEYDTRLYEGVQREFRRHGLAVLDVLTTAPEWAMTDASLPLAADLRDAYKYAAHLAASSPDAVQLSNEPDVDTTSSTGDQHAAFVKAAALGIRDTALSTTVVLPGIADAGSHFQILMLQNDVARYADAWAFHGYPDPADQQEPGVPEAADVQREVRRLYGAEDLPMWMTECGAFLSAEPGRDLTPAQQAVQARYLVRSTVLSLTAGTERHFWFGAPPIHDDGVYFGLLSRDFQPWPAYSAHAALASLLGEARFVERLPGRARAYVFATGRGDGRRVVVAWSEAGSATEVTVPSPGEVYDIMGRRVGKVPGSGRVTVTADPVYVMYEGSTPEKPRTRTRHRHSAAEHIVLGQRFEAADSAPNKADGDAEPPLGYRLRTTTRMSVDVYNYNDAPATVTVTGRAFGGWTVRPARRRVTVPHMGRVAAEFTVVAGEGVRRGVDHPLVFEATLDGCPIPPSVSRVQRRARKPGRPLPLAPSITGVSTDGRLEARITDALSGVDPARVTVEVDGRRVPAHYDPETELLTAALAPLDLRPGRHEVWIRAYNRAHAPAHATVVHEATG</sequence>
<dbReference type="Proteomes" id="UP000400924">
    <property type="component" value="Unassembled WGS sequence"/>
</dbReference>
<comment type="caution">
    <text evidence="1">The sequence shown here is derived from an EMBL/GenBank/DDBJ whole genome shotgun (WGS) entry which is preliminary data.</text>
</comment>